<dbReference type="Proteomes" id="UP000009138">
    <property type="component" value="Unassembled WGS sequence"/>
</dbReference>
<name>I1C9M1_RHIO9</name>
<evidence type="ECO:0000313" key="2">
    <source>
        <dbReference type="Proteomes" id="UP000009138"/>
    </source>
</evidence>
<reference evidence="1 2" key="1">
    <citation type="journal article" date="2009" name="PLoS Genet.">
        <title>Genomic analysis of the basal lineage fungus Rhizopus oryzae reveals a whole-genome duplication.</title>
        <authorList>
            <person name="Ma L.-J."/>
            <person name="Ibrahim A.S."/>
            <person name="Skory C."/>
            <person name="Grabherr M.G."/>
            <person name="Burger G."/>
            <person name="Butler M."/>
            <person name="Elias M."/>
            <person name="Idnurm A."/>
            <person name="Lang B.F."/>
            <person name="Sone T."/>
            <person name="Abe A."/>
            <person name="Calvo S.E."/>
            <person name="Corrochano L.M."/>
            <person name="Engels R."/>
            <person name="Fu J."/>
            <person name="Hansberg W."/>
            <person name="Kim J.-M."/>
            <person name="Kodira C.D."/>
            <person name="Koehrsen M.J."/>
            <person name="Liu B."/>
            <person name="Miranda-Saavedra D."/>
            <person name="O'Leary S."/>
            <person name="Ortiz-Castellanos L."/>
            <person name="Poulter R."/>
            <person name="Rodriguez-Romero J."/>
            <person name="Ruiz-Herrera J."/>
            <person name="Shen Y.-Q."/>
            <person name="Zeng Q."/>
            <person name="Galagan J."/>
            <person name="Birren B.W."/>
            <person name="Cuomo C.A."/>
            <person name="Wickes B.L."/>
        </authorList>
    </citation>
    <scope>NUCLEOTIDE SEQUENCE [LARGE SCALE GENOMIC DNA]</scope>
    <source>
        <strain evidence="2">RA 99-880 / ATCC MYA-4621 / FGSC 9543 / NRRL 43880</strain>
    </source>
</reference>
<dbReference type="EMBL" id="CH476738">
    <property type="protein sequence ID" value="EIE85151.1"/>
    <property type="molecule type" value="Genomic_DNA"/>
</dbReference>
<keyword evidence="2" id="KW-1185">Reference proteome</keyword>
<dbReference type="OrthoDB" id="2265875at2759"/>
<gene>
    <name evidence="1" type="ORF">RO3G_09861</name>
</gene>
<accession>I1C9M1</accession>
<dbReference type="RefSeq" id="XP_067520547.1">
    <property type="nucleotide sequence ID" value="XM_067664446.1"/>
</dbReference>
<sequence>MNERAVINAAVALISNLYDCDVKTISEAHLAASYIHPFIHGLLSCKMPTIIAHCSDTVPDERPGSENRPDYKVDIYTPGYKHTFYDKPKISLLLLGASPVPSFAESISFNGDCCQAFVVQIIGSAIESSRRNSQGHEE</sequence>
<evidence type="ECO:0000313" key="1">
    <source>
        <dbReference type="EMBL" id="EIE85151.1"/>
    </source>
</evidence>
<protein>
    <submittedName>
        <fullName evidence="1">Uncharacterized protein</fullName>
    </submittedName>
</protein>
<dbReference type="GeneID" id="93616827"/>
<dbReference type="VEuPathDB" id="FungiDB:RO3G_09861"/>
<dbReference type="InParanoid" id="I1C9M1"/>
<proteinExistence type="predicted"/>
<dbReference type="AlphaFoldDB" id="I1C9M1"/>
<organism evidence="1 2">
    <name type="scientific">Rhizopus delemar (strain RA 99-880 / ATCC MYA-4621 / FGSC 9543 / NRRL 43880)</name>
    <name type="common">Mucormycosis agent</name>
    <name type="synonym">Rhizopus arrhizus var. delemar</name>
    <dbReference type="NCBI Taxonomy" id="246409"/>
    <lineage>
        <taxon>Eukaryota</taxon>
        <taxon>Fungi</taxon>
        <taxon>Fungi incertae sedis</taxon>
        <taxon>Mucoromycota</taxon>
        <taxon>Mucoromycotina</taxon>
        <taxon>Mucoromycetes</taxon>
        <taxon>Mucorales</taxon>
        <taxon>Mucorineae</taxon>
        <taxon>Rhizopodaceae</taxon>
        <taxon>Rhizopus</taxon>
    </lineage>
</organism>